<dbReference type="Proteomes" id="UP001299068">
    <property type="component" value="Unassembled WGS sequence"/>
</dbReference>
<keyword evidence="1" id="KW-1133">Transmembrane helix</keyword>
<evidence type="ECO:0008006" key="5">
    <source>
        <dbReference type="Google" id="ProtNLM"/>
    </source>
</evidence>
<proteinExistence type="predicted"/>
<feature type="transmembrane region" description="Helical" evidence="1">
    <location>
        <begin position="205"/>
        <end position="227"/>
    </location>
</feature>
<keyword evidence="4" id="KW-1185">Reference proteome</keyword>
<protein>
    <recommendedName>
        <fullName evidence="5">LPXTG cell wall anchor domain-containing protein</fullName>
    </recommendedName>
</protein>
<keyword evidence="1" id="KW-0472">Membrane</keyword>
<dbReference type="RefSeq" id="WP_204593945.1">
    <property type="nucleotide sequence ID" value="NZ_JAFBDA010000003.1"/>
</dbReference>
<name>A0ABS7L2H4_CLOSR</name>
<comment type="caution">
    <text evidence="3">The sequence shown here is derived from an EMBL/GenBank/DDBJ whole genome shotgun (WGS) entry which is preliminary data.</text>
</comment>
<evidence type="ECO:0000313" key="3">
    <source>
        <dbReference type="EMBL" id="MBY0757281.1"/>
    </source>
</evidence>
<accession>A0ABS7L2H4</accession>
<feature type="chain" id="PRO_5045444580" description="LPXTG cell wall anchor domain-containing protein" evidence="2">
    <location>
        <begin position="25"/>
        <end position="235"/>
    </location>
</feature>
<sequence>MKKSLKIFILFISLLLGITTNGVAAELPPSNIRIDKTGIHFIYTKDNSDIFLEKKGMLPGDSVSGTLTVENNLKEPFEVFMKAERVGAQQKVDLCQVLDLSINYDSKNIYHGTVSGENGLRNNISLGTVKPGEKKLLNAKVILDGKATDNKYKNKKVDIDWIFTAIGTDSPDKVMSTKEESHEGGLGNDISNTINNVKNILPRTGYVGICGYGLACVLIGIGIFLIIKKKKYKNY</sequence>
<reference evidence="3 4" key="1">
    <citation type="journal article" date="2021" name="Cell Host Microbe">
        <title>in vivo commensal control of Clostridioides difficile virulence.</title>
        <authorList>
            <person name="Girinathan B.P."/>
            <person name="Dibenedetto N."/>
            <person name="Worley J.N."/>
            <person name="Peltier J."/>
            <person name="Arrieta-Ortiz M.L."/>
            <person name="Rupa Christinal Immanuel S."/>
            <person name="Lavin R."/>
            <person name="Delaney M.L."/>
            <person name="Cummins C."/>
            <person name="Hoffmann M."/>
            <person name="Luo Y."/>
            <person name="Gonzalez-Escalona N."/>
            <person name="Allard M."/>
            <person name="Onderdonk A.B."/>
            <person name="Gerber G.K."/>
            <person name="Sonenshein A.L."/>
            <person name="Baliga N."/>
            <person name="Dupuy B."/>
            <person name="Bry L."/>
        </authorList>
    </citation>
    <scope>NUCLEOTIDE SEQUENCE [LARGE SCALE GENOMIC DNA]</scope>
    <source>
        <strain evidence="3 4">DSM 599</strain>
    </source>
</reference>
<keyword evidence="1" id="KW-0812">Transmembrane</keyword>
<evidence type="ECO:0000256" key="1">
    <source>
        <dbReference type="SAM" id="Phobius"/>
    </source>
</evidence>
<evidence type="ECO:0000313" key="4">
    <source>
        <dbReference type="Proteomes" id="UP001299068"/>
    </source>
</evidence>
<gene>
    <name evidence="3" type="ORF">K5V21_17760</name>
</gene>
<keyword evidence="2" id="KW-0732">Signal</keyword>
<feature type="signal peptide" evidence="2">
    <location>
        <begin position="1"/>
        <end position="24"/>
    </location>
</feature>
<evidence type="ECO:0000256" key="2">
    <source>
        <dbReference type="SAM" id="SignalP"/>
    </source>
</evidence>
<organism evidence="3 4">
    <name type="scientific">Clostridium sardiniense</name>
    <name type="common">Clostridium absonum</name>
    <dbReference type="NCBI Taxonomy" id="29369"/>
    <lineage>
        <taxon>Bacteria</taxon>
        <taxon>Bacillati</taxon>
        <taxon>Bacillota</taxon>
        <taxon>Clostridia</taxon>
        <taxon>Eubacteriales</taxon>
        <taxon>Clostridiaceae</taxon>
        <taxon>Clostridium</taxon>
    </lineage>
</organism>
<dbReference type="EMBL" id="JAIKTU010000020">
    <property type="protein sequence ID" value="MBY0757281.1"/>
    <property type="molecule type" value="Genomic_DNA"/>
</dbReference>